<dbReference type="PANTHER" id="PTHR11440">
    <property type="entry name" value="LECITHIN-CHOLESTEROL ACYLTRANSFERASE-RELATED"/>
    <property type="match status" value="1"/>
</dbReference>
<proteinExistence type="predicted"/>
<name>A0A1M6FQE0_9ACTN</name>
<gene>
    <name evidence="2" type="ORF">SAMN02745244_01508</name>
</gene>
<dbReference type="Gene3D" id="3.40.50.1820">
    <property type="entry name" value="alpha/beta hydrolase"/>
    <property type="match status" value="1"/>
</dbReference>
<evidence type="ECO:0000259" key="1">
    <source>
        <dbReference type="Pfam" id="PF07819"/>
    </source>
</evidence>
<dbReference type="AlphaFoldDB" id="A0A1M6FQE0"/>
<dbReference type="STRING" id="1123357.SAMN02745244_01508"/>
<dbReference type="OrthoDB" id="8871309at2"/>
<dbReference type="SUPFAM" id="SSF53474">
    <property type="entry name" value="alpha/beta-Hydrolases"/>
    <property type="match status" value="1"/>
</dbReference>
<feature type="domain" description="GPI inositol-deacylase PGAP1-like alpha/beta" evidence="1">
    <location>
        <begin position="128"/>
        <end position="180"/>
    </location>
</feature>
<keyword evidence="3" id="KW-1185">Reference proteome</keyword>
<dbReference type="GO" id="GO:0016788">
    <property type="term" value="F:hydrolase activity, acting on ester bonds"/>
    <property type="evidence" value="ECO:0007669"/>
    <property type="project" value="InterPro"/>
</dbReference>
<dbReference type="Pfam" id="PF07819">
    <property type="entry name" value="PGAP1"/>
    <property type="match status" value="1"/>
</dbReference>
<dbReference type="RefSeq" id="WP_073186917.1">
    <property type="nucleotide sequence ID" value="NZ_FQZG01000022.1"/>
</dbReference>
<evidence type="ECO:0000313" key="2">
    <source>
        <dbReference type="EMBL" id="SHI99875.1"/>
    </source>
</evidence>
<sequence>MSLKHLVVVVPGIGGSNLVDGKERRVWGHDLGALAMAPFRAEELAIDNPLVPAGLLRVSGALPWTGVASYGRLIAKLKRRLQLSNDDVSAVGPQGVLNPAASLVEFGYDFRQPMADSAGRLRAVINSVRGNRRVIVVGHSMGGLVARWWWGVLGGHRVCDGLVTVGTPHRGAPKALDWLVNGVSLGLGPVGAASRHLLTDASQVLQGWPSVYELLPRYRVIKSEAGILYPHEWEGAGDWFRDRAGVAYRTHLELETACVAATEESPQSAFMAFYATGHGTLSSAFVDRDGRLRVSKDDPDWFDTKGWKGGDGTVPSLSATPVERESVNERTWSPEHHLAMADSDRAVAYVAQFEQDGKGNVRGGSDEDEAWIGLDYDVVRVETSTALGLRLNGAEVDDGVVPQVILKAEPGDGGDRPADAMRLEVAQTADGGWEAGLPGLPPGSYRFTVSLDHVPGVDRVETSSLIGVVEA</sequence>
<protein>
    <submittedName>
        <fullName evidence="2">PGAP1-like protein</fullName>
    </submittedName>
</protein>
<evidence type="ECO:0000313" key="3">
    <source>
        <dbReference type="Proteomes" id="UP000184512"/>
    </source>
</evidence>
<dbReference type="InterPro" id="IPR012908">
    <property type="entry name" value="PGAP1-ab_dom-like"/>
</dbReference>
<accession>A0A1M6FQE0</accession>
<dbReference type="EMBL" id="FQZG01000022">
    <property type="protein sequence ID" value="SHI99875.1"/>
    <property type="molecule type" value="Genomic_DNA"/>
</dbReference>
<dbReference type="InterPro" id="IPR029058">
    <property type="entry name" value="AB_hydrolase_fold"/>
</dbReference>
<organism evidence="2 3">
    <name type="scientific">Tessaracoccus bendigoensis DSM 12906</name>
    <dbReference type="NCBI Taxonomy" id="1123357"/>
    <lineage>
        <taxon>Bacteria</taxon>
        <taxon>Bacillati</taxon>
        <taxon>Actinomycetota</taxon>
        <taxon>Actinomycetes</taxon>
        <taxon>Propionibacteriales</taxon>
        <taxon>Propionibacteriaceae</taxon>
        <taxon>Tessaracoccus</taxon>
    </lineage>
</organism>
<dbReference type="Proteomes" id="UP000184512">
    <property type="component" value="Unassembled WGS sequence"/>
</dbReference>
<reference evidence="2 3" key="1">
    <citation type="submission" date="2016-11" db="EMBL/GenBank/DDBJ databases">
        <authorList>
            <person name="Jaros S."/>
            <person name="Januszkiewicz K."/>
            <person name="Wedrychowicz H."/>
        </authorList>
    </citation>
    <scope>NUCLEOTIDE SEQUENCE [LARGE SCALE GENOMIC DNA]</scope>
    <source>
        <strain evidence="2 3">DSM 12906</strain>
    </source>
</reference>